<organism evidence="2 3">
    <name type="scientific">Drouetiella hepatica Uher 2000/2452</name>
    <dbReference type="NCBI Taxonomy" id="904376"/>
    <lineage>
        <taxon>Bacteria</taxon>
        <taxon>Bacillati</taxon>
        <taxon>Cyanobacteriota</taxon>
        <taxon>Cyanophyceae</taxon>
        <taxon>Oculatellales</taxon>
        <taxon>Oculatellaceae</taxon>
        <taxon>Drouetiella</taxon>
    </lineage>
</organism>
<protein>
    <submittedName>
        <fullName evidence="2">DUF3153 domain-containing protein</fullName>
    </submittedName>
</protein>
<accession>A0A951UKG5</accession>
<dbReference type="AlphaFoldDB" id="A0A951UKG5"/>
<comment type="caution">
    <text evidence="2">The sequence shown here is derived from an EMBL/GenBank/DDBJ whole genome shotgun (WGS) entry which is preliminary data.</text>
</comment>
<keyword evidence="1" id="KW-1133">Transmembrane helix</keyword>
<dbReference type="Pfam" id="PF11353">
    <property type="entry name" value="DUF3153"/>
    <property type="match status" value="1"/>
</dbReference>
<dbReference type="Proteomes" id="UP000757435">
    <property type="component" value="Unassembled WGS sequence"/>
</dbReference>
<reference evidence="2" key="1">
    <citation type="submission" date="2021-05" db="EMBL/GenBank/DDBJ databases">
        <authorList>
            <person name="Pietrasiak N."/>
            <person name="Ward R."/>
            <person name="Stajich J.E."/>
            <person name="Kurbessoian T."/>
        </authorList>
    </citation>
    <scope>NUCLEOTIDE SEQUENCE</scope>
    <source>
        <strain evidence="2">UHER 2000/2452</strain>
    </source>
</reference>
<keyword evidence="1" id="KW-0812">Transmembrane</keyword>
<dbReference type="EMBL" id="JAHHHD010000002">
    <property type="protein sequence ID" value="MBW4657546.1"/>
    <property type="molecule type" value="Genomic_DNA"/>
</dbReference>
<proteinExistence type="predicted"/>
<name>A0A951UKG5_9CYAN</name>
<keyword evidence="1" id="KW-0472">Membrane</keyword>
<dbReference type="PROSITE" id="PS51257">
    <property type="entry name" value="PROKAR_LIPOPROTEIN"/>
    <property type="match status" value="1"/>
</dbReference>
<feature type="transmembrane region" description="Helical" evidence="1">
    <location>
        <begin position="244"/>
        <end position="269"/>
    </location>
</feature>
<reference evidence="2" key="2">
    <citation type="journal article" date="2022" name="Microbiol. Resour. Announc.">
        <title>Metagenome Sequencing to Explore Phylogenomics of Terrestrial Cyanobacteria.</title>
        <authorList>
            <person name="Ward R.D."/>
            <person name="Stajich J.E."/>
            <person name="Johansen J.R."/>
            <person name="Huntemann M."/>
            <person name="Clum A."/>
            <person name="Foster B."/>
            <person name="Foster B."/>
            <person name="Roux S."/>
            <person name="Palaniappan K."/>
            <person name="Varghese N."/>
            <person name="Mukherjee S."/>
            <person name="Reddy T.B.K."/>
            <person name="Daum C."/>
            <person name="Copeland A."/>
            <person name="Chen I.A."/>
            <person name="Ivanova N.N."/>
            <person name="Kyrpides N.C."/>
            <person name="Shapiro N."/>
            <person name="Eloe-Fadrosh E.A."/>
            <person name="Pietrasiak N."/>
        </authorList>
    </citation>
    <scope>NUCLEOTIDE SEQUENCE</scope>
    <source>
        <strain evidence="2">UHER 2000/2452</strain>
    </source>
</reference>
<evidence type="ECO:0000313" key="2">
    <source>
        <dbReference type="EMBL" id="MBW4657546.1"/>
    </source>
</evidence>
<dbReference type="InterPro" id="IPR021499">
    <property type="entry name" value="DUF3153"/>
</dbReference>
<evidence type="ECO:0000256" key="1">
    <source>
        <dbReference type="SAM" id="Phobius"/>
    </source>
</evidence>
<sequence length="280" mass="31794">MSRTLSKRKTIAQILIKFRLLWLILVAFFLLSGCVRDDISIRFSDANHGRFVQQIRIAQPVTELEGVMAIAWLERLEHQTESLGGWVQHPGSQESILTLPFFNVKDLETKFNQLFASEFETGFDMGKLKNNKFKDNEREALPTIASHLKMRSGNWIFWQRMVLDCELDLRSLNEIFVRGVSEPGASSGMAKVAIDPRQILSLEFRLSTPWGARALETAHTPARRSQGRQLIWKLEPGEMNHIAAIFWVPSPIGTGAMLIVFLMLIGLYIKAQSPKVLTDS</sequence>
<evidence type="ECO:0000313" key="3">
    <source>
        <dbReference type="Proteomes" id="UP000757435"/>
    </source>
</evidence>
<gene>
    <name evidence="2" type="ORF">KME15_02635</name>
</gene>